<name>A0A835HJ22_9MAGN</name>
<dbReference type="Proteomes" id="UP000631114">
    <property type="component" value="Unassembled WGS sequence"/>
</dbReference>
<keyword evidence="11" id="KW-1185">Reference proteome</keyword>
<evidence type="ECO:0000256" key="3">
    <source>
        <dbReference type="ARBA" id="ARBA00022452"/>
    </source>
</evidence>
<proteinExistence type="inferred from homology"/>
<dbReference type="PROSITE" id="PS51779">
    <property type="entry name" value="POTRA"/>
    <property type="match status" value="1"/>
</dbReference>
<dbReference type="InterPro" id="IPR000184">
    <property type="entry name" value="Bac_surfAg_D15"/>
</dbReference>
<comment type="similarity">
    <text evidence="2">Belongs to the SAM50/omp85 family.</text>
</comment>
<dbReference type="Pfam" id="PF07244">
    <property type="entry name" value="POTRA"/>
    <property type="match status" value="1"/>
</dbReference>
<dbReference type="PANTHER" id="PTHR12815:SF18">
    <property type="entry name" value="SORTING AND ASSEMBLY MACHINERY COMPONENT 50 HOMOLOG"/>
    <property type="match status" value="1"/>
</dbReference>
<sequence>MADSVSDDQNPKTEKDKNQENDNTVEEEDDVIEEEEEEDTMRKMERLKTERNKLVNLMNRLSKEKVNLRVHDIIIKGNKKTKDSLLESEVESLKTATTMQELLQAAGLVNSRLQNLDIFDSVNITLDSGPLELPGTANVVIEVVENENSVQGNIGIYSKPEARSYSLEGTVKLKNRFGYGDIWDSTWAYGWDQASDISAGVYLPRFKRLSNPVTARISLLSQDWLKISSYKERMFGLSVGLLSMRHHDLAYNLTWRNLTDPSQMSSRSVRKQLGHSLLSSLKYKFTIDRRDSPLRPTRGYAFVSSTQVGGLSPDSRSLRFLRQEFDLRCAFPLGFYNAALNFGVSVGAILPWGRGFMNLPSPISERFFLGGNSSPVCTLGGPTTLLGFKSRGLGPTEERRAMIDGSGSSANCTGRDVLGGDLACSAFADLSFNLPLKVFRDAGIHGHLFASTGNLTKLTENEFQNFSFRKFGESFRSSIGAGIIVPTRLFRMEINYCYILKQFEHDRGKTGIQFSFSSPL</sequence>
<feature type="compositionally biased region" description="Acidic residues" evidence="8">
    <location>
        <begin position="23"/>
        <end position="39"/>
    </location>
</feature>
<comment type="subcellular location">
    <subcellularLocation>
        <location evidence="1">Mitochondrion outer membrane</location>
        <topology evidence="1">Multi-pass membrane protein</topology>
    </subcellularLocation>
    <subcellularLocation>
        <location evidence="7">Plastid</location>
        <location evidence="7">Chloroplast outer membrane</location>
    </subcellularLocation>
</comment>
<gene>
    <name evidence="10" type="ORF">IFM89_036365</name>
</gene>
<dbReference type="PANTHER" id="PTHR12815">
    <property type="entry name" value="SORTING AND ASSEMBLY MACHINERY SAMM50 PROTEIN FAMILY MEMBER"/>
    <property type="match status" value="1"/>
</dbReference>
<accession>A0A835HJ22</accession>
<dbReference type="Gene3D" id="3.10.20.310">
    <property type="entry name" value="membrane protein fhac"/>
    <property type="match status" value="1"/>
</dbReference>
<dbReference type="Pfam" id="PF01103">
    <property type="entry name" value="Omp85"/>
    <property type="match status" value="1"/>
</dbReference>
<evidence type="ECO:0000256" key="1">
    <source>
        <dbReference type="ARBA" id="ARBA00004374"/>
    </source>
</evidence>
<evidence type="ECO:0000313" key="11">
    <source>
        <dbReference type="Proteomes" id="UP000631114"/>
    </source>
</evidence>
<dbReference type="Gene3D" id="2.40.160.50">
    <property type="entry name" value="membrane protein fhac: a member of the omp85/tpsb transporter family"/>
    <property type="match status" value="1"/>
</dbReference>
<dbReference type="FunFam" id="2.40.160.50:FF:000005">
    <property type="entry name" value="Outer membrane OMP85 family protein"/>
    <property type="match status" value="1"/>
</dbReference>
<dbReference type="OrthoDB" id="1724197at2759"/>
<keyword evidence="6" id="KW-0472">Membrane</keyword>
<dbReference type="AlphaFoldDB" id="A0A835HJ22"/>
<evidence type="ECO:0000256" key="6">
    <source>
        <dbReference type="ARBA" id="ARBA00023136"/>
    </source>
</evidence>
<evidence type="ECO:0000313" key="10">
    <source>
        <dbReference type="EMBL" id="KAF9599239.1"/>
    </source>
</evidence>
<feature type="domain" description="POTRA" evidence="9">
    <location>
        <begin position="68"/>
        <end position="146"/>
    </location>
</feature>
<evidence type="ECO:0000256" key="4">
    <source>
        <dbReference type="ARBA" id="ARBA00022692"/>
    </source>
</evidence>
<feature type="compositionally biased region" description="Basic and acidic residues" evidence="8">
    <location>
        <begin position="9"/>
        <end position="20"/>
    </location>
</feature>
<dbReference type="GO" id="GO:0005741">
    <property type="term" value="C:mitochondrial outer membrane"/>
    <property type="evidence" value="ECO:0007669"/>
    <property type="project" value="UniProtKB-SubCell"/>
</dbReference>
<dbReference type="InterPro" id="IPR039910">
    <property type="entry name" value="D15-like"/>
</dbReference>
<dbReference type="GO" id="GO:0009707">
    <property type="term" value="C:chloroplast outer membrane"/>
    <property type="evidence" value="ECO:0007669"/>
    <property type="project" value="UniProtKB-SubCell"/>
</dbReference>
<feature type="region of interest" description="Disordered" evidence="8">
    <location>
        <begin position="1"/>
        <end position="43"/>
    </location>
</feature>
<evidence type="ECO:0000256" key="7">
    <source>
        <dbReference type="ARBA" id="ARBA00024013"/>
    </source>
</evidence>
<keyword evidence="3" id="KW-1134">Transmembrane beta strand</keyword>
<evidence type="ECO:0000256" key="2">
    <source>
        <dbReference type="ARBA" id="ARBA00010913"/>
    </source>
</evidence>
<organism evidence="10 11">
    <name type="scientific">Coptis chinensis</name>
    <dbReference type="NCBI Taxonomy" id="261450"/>
    <lineage>
        <taxon>Eukaryota</taxon>
        <taxon>Viridiplantae</taxon>
        <taxon>Streptophyta</taxon>
        <taxon>Embryophyta</taxon>
        <taxon>Tracheophyta</taxon>
        <taxon>Spermatophyta</taxon>
        <taxon>Magnoliopsida</taxon>
        <taxon>Ranunculales</taxon>
        <taxon>Ranunculaceae</taxon>
        <taxon>Coptidoideae</taxon>
        <taxon>Coptis</taxon>
    </lineage>
</organism>
<evidence type="ECO:0000259" key="9">
    <source>
        <dbReference type="PROSITE" id="PS51779"/>
    </source>
</evidence>
<evidence type="ECO:0000256" key="5">
    <source>
        <dbReference type="ARBA" id="ARBA00022805"/>
    </source>
</evidence>
<keyword evidence="5" id="KW-0934">Plastid</keyword>
<dbReference type="FunFam" id="3.10.20.310:FF:000016">
    <property type="entry name" value="Outer membrane OMP85 family protein"/>
    <property type="match status" value="1"/>
</dbReference>
<dbReference type="InterPro" id="IPR010827">
    <property type="entry name" value="BamA/TamA_POTRA"/>
</dbReference>
<dbReference type="InterPro" id="IPR034746">
    <property type="entry name" value="POTRA"/>
</dbReference>
<dbReference type="EMBL" id="JADFTS010000007">
    <property type="protein sequence ID" value="KAF9599239.1"/>
    <property type="molecule type" value="Genomic_DNA"/>
</dbReference>
<evidence type="ECO:0000256" key="8">
    <source>
        <dbReference type="SAM" id="MobiDB-lite"/>
    </source>
</evidence>
<keyword evidence="5" id="KW-1002">Plastid outer membrane</keyword>
<reference evidence="10 11" key="1">
    <citation type="submission" date="2020-10" db="EMBL/GenBank/DDBJ databases">
        <title>The Coptis chinensis genome and diversification of protoberbering-type alkaloids.</title>
        <authorList>
            <person name="Wang B."/>
            <person name="Shu S."/>
            <person name="Song C."/>
            <person name="Liu Y."/>
        </authorList>
    </citation>
    <scope>NUCLEOTIDE SEQUENCE [LARGE SCALE GENOMIC DNA]</scope>
    <source>
        <strain evidence="10">HL-2020</strain>
        <tissue evidence="10">Leaf</tissue>
    </source>
</reference>
<protein>
    <recommendedName>
        <fullName evidence="9">POTRA domain-containing protein</fullName>
    </recommendedName>
</protein>
<keyword evidence="4" id="KW-0812">Transmembrane</keyword>
<comment type="caution">
    <text evidence="10">The sequence shown here is derived from an EMBL/GenBank/DDBJ whole genome shotgun (WGS) entry which is preliminary data.</text>
</comment>